<sequence length="56" mass="6472">MSFSLGISRNKSSYFLTISYEGYSDDQNGNSRRYFPSSCSLYGNKGPTRHPFNSYW</sequence>
<dbReference type="RefSeq" id="YP_001152118.1">
    <property type="nucleotide sequence ID" value="NC_004677.2"/>
</dbReference>
<dbReference type="AlphaFoldDB" id="A4QMI6"/>
<keyword evidence="1" id="KW-0934">Plastid</keyword>
<reference evidence="1" key="1">
    <citation type="submission" date="2007-04" db="EMBL/GenBank/DDBJ databases">
        <authorList>
            <person name="Noh E.W."/>
            <person name="Lee J.S."/>
            <person name="Choi Y.I."/>
            <person name="Han M.S."/>
            <person name="Yi Y.S."/>
            <person name="Han S.U."/>
        </authorList>
    </citation>
    <scope>NUCLEOTIDE SEQUENCE</scope>
</reference>
<keyword evidence="1" id="KW-0150">Chloroplast</keyword>
<proteinExistence type="predicted"/>
<accession>A4QMI6</accession>
<dbReference type="EMBL" id="AY228468">
    <property type="protein sequence ID" value="ABP35364.1"/>
    <property type="molecule type" value="Genomic_DNA"/>
</dbReference>
<protein>
    <submittedName>
        <fullName evidence="1">ORF56a</fullName>
    </submittedName>
</protein>
<organism evidence="1">
    <name type="scientific">Pinus koraiensis</name>
    <name type="common">Korean pine</name>
    <dbReference type="NCBI Taxonomy" id="88728"/>
    <lineage>
        <taxon>Eukaryota</taxon>
        <taxon>Viridiplantae</taxon>
        <taxon>Streptophyta</taxon>
        <taxon>Embryophyta</taxon>
        <taxon>Tracheophyta</taxon>
        <taxon>Spermatophyta</taxon>
        <taxon>Pinopsida</taxon>
        <taxon>Pinidae</taxon>
        <taxon>Conifers I</taxon>
        <taxon>Pinales</taxon>
        <taxon>Pinaceae</taxon>
        <taxon>Pinus</taxon>
        <taxon>Pinus subgen. Strobus</taxon>
    </lineage>
</organism>
<dbReference type="GeneID" id="5048524"/>
<evidence type="ECO:0000313" key="1">
    <source>
        <dbReference type="EMBL" id="ABP35364.1"/>
    </source>
</evidence>
<geneLocation type="chloroplast" evidence="1"/>
<name>A4QMI6_PINKO</name>